<keyword evidence="5 6" id="KW-0472">Membrane</keyword>
<evidence type="ECO:0000259" key="8">
    <source>
        <dbReference type="PROSITE" id="PS50104"/>
    </source>
</evidence>
<evidence type="ECO:0000256" key="1">
    <source>
        <dbReference type="ARBA" id="ARBA00004370"/>
    </source>
</evidence>
<evidence type="ECO:0000256" key="3">
    <source>
        <dbReference type="ARBA" id="ARBA00022729"/>
    </source>
</evidence>
<evidence type="ECO:0000256" key="5">
    <source>
        <dbReference type="ARBA" id="ARBA00023136"/>
    </source>
</evidence>
<dbReference type="PROSITE" id="PS50104">
    <property type="entry name" value="TIR"/>
    <property type="match status" value="1"/>
</dbReference>
<comment type="subcellular location">
    <subcellularLocation>
        <location evidence="1">Membrane</location>
    </subcellularLocation>
</comment>
<keyword evidence="4 6" id="KW-1133">Transmembrane helix</keyword>
<dbReference type="SMART" id="SM00255">
    <property type="entry name" value="TIR"/>
    <property type="match status" value="1"/>
</dbReference>
<feature type="domain" description="TIR" evidence="8">
    <location>
        <begin position="378"/>
        <end position="521"/>
    </location>
</feature>
<keyword evidence="10" id="KW-1185">Reference proteome</keyword>
<dbReference type="PANTHER" id="PTHR24365">
    <property type="entry name" value="TOLL-LIKE RECEPTOR"/>
    <property type="match status" value="1"/>
</dbReference>
<dbReference type="Gene3D" id="3.40.50.10140">
    <property type="entry name" value="Toll/interleukin-1 receptor homology (TIR) domain"/>
    <property type="match status" value="1"/>
</dbReference>
<accession>A0ABY7FRE3</accession>
<dbReference type="InterPro" id="IPR000157">
    <property type="entry name" value="TIR_dom"/>
</dbReference>
<dbReference type="EMBL" id="CP111024">
    <property type="protein sequence ID" value="WAR24798.1"/>
    <property type="molecule type" value="Genomic_DNA"/>
</dbReference>
<evidence type="ECO:0000256" key="6">
    <source>
        <dbReference type="SAM" id="Phobius"/>
    </source>
</evidence>
<dbReference type="InterPro" id="IPR000742">
    <property type="entry name" value="EGF"/>
</dbReference>
<keyword evidence="3 7" id="KW-0732">Signal</keyword>
<gene>
    <name evidence="9" type="ORF">MAR_038467</name>
</gene>
<dbReference type="Pfam" id="PF01582">
    <property type="entry name" value="TIR"/>
    <property type="match status" value="1"/>
</dbReference>
<feature type="transmembrane region" description="Helical" evidence="6">
    <location>
        <begin position="328"/>
        <end position="355"/>
    </location>
</feature>
<dbReference type="PANTHER" id="PTHR24365:SF541">
    <property type="entry name" value="PROTEIN TOLL-RELATED"/>
    <property type="match status" value="1"/>
</dbReference>
<name>A0ABY7FRE3_MYAAR</name>
<dbReference type="SUPFAM" id="SSF52200">
    <property type="entry name" value="Toll/Interleukin receptor TIR domain"/>
    <property type="match status" value="1"/>
</dbReference>
<organism evidence="9 10">
    <name type="scientific">Mya arenaria</name>
    <name type="common">Soft-shell clam</name>
    <dbReference type="NCBI Taxonomy" id="6604"/>
    <lineage>
        <taxon>Eukaryota</taxon>
        <taxon>Metazoa</taxon>
        <taxon>Spiralia</taxon>
        <taxon>Lophotrochozoa</taxon>
        <taxon>Mollusca</taxon>
        <taxon>Bivalvia</taxon>
        <taxon>Autobranchia</taxon>
        <taxon>Heteroconchia</taxon>
        <taxon>Euheterodonta</taxon>
        <taxon>Imparidentia</taxon>
        <taxon>Neoheterodontei</taxon>
        <taxon>Myida</taxon>
        <taxon>Myoidea</taxon>
        <taxon>Myidae</taxon>
        <taxon>Mya</taxon>
    </lineage>
</organism>
<dbReference type="Proteomes" id="UP001164746">
    <property type="component" value="Chromosome 13"/>
</dbReference>
<evidence type="ECO:0000256" key="2">
    <source>
        <dbReference type="ARBA" id="ARBA00022692"/>
    </source>
</evidence>
<proteinExistence type="predicted"/>
<evidence type="ECO:0000313" key="10">
    <source>
        <dbReference type="Proteomes" id="UP001164746"/>
    </source>
</evidence>
<sequence>MFRANYILFTLWTIVILQLNSFALEVFGDPKISKTGIRYFPYNSERTKRSAFGSVHFSLPERGGRKCHDFCAMRPDLCKNGGTCITDQVTCIGRCACALKWTGQWCRDPVLETMEFPVIPEVFGNAVLTDIRNSTNDVNQEIIKASSKTKDIEASVSVPIKRSDGILNNLEHRIIGQKRLPTTEINTVSSIDSLNDHERDKYLRQTCDSDCKDGECIKINDEYQCKLHIDPAKSDVLKVCGPGFECYHGVCDMEALKKNSYVCICERNYVGQFCNVKCPLDCGDYGHCDVLLVDNTFKCFCRWNYTGLNCSEPVPLDPVPPPPEEVVFHWYVVGVSVTMVMVVLSGTILLGYVMWKRRLVFMLKIVHYFQHCEDDDGKEYDAFVSYKSCPRDEDFVLNQLYPRLEGDMKFKLCIHFRDFLPGEAIANNIVKAIESSRRTIIVLSPEYVKSEWCRMEYQKAQHEMLKLKHKIIPILLEDIKDVDTVDKNLKSLLSSVTYLEWPGSENSKRVDRFWKKLELSLPKKSNEQQTVTGITSESLPSSQVSSNETLSSVITPVDSAKESVILSASSLNMPVQILTESSSNGKLSESDSPKYLKQKKKDFRHFVGKLVSHKVFSRQDSNSSQAALVDTETLASRSSCGSVSDVVTESSEPSSAASSPAATRSLREASFHGSSVVDDNDICVSSDNSSICTSNERSCKENSAFLCEKDHCGSSECLFCTNPTNRKASIKTCALKGEIGNERHSQEYLNKGFQCDGNDTVVYETECEYCLCAQVSADNHRVKISAVDGTDQVRIRRLPNNFPPCLYCGHVIKKGPLRASTKHLKDTANAIMKRVGSLPRNFKDKGVLGTKGLQAGVFEGHTTDITHQRNGTSVIDICESI</sequence>
<evidence type="ECO:0000256" key="7">
    <source>
        <dbReference type="SAM" id="SignalP"/>
    </source>
</evidence>
<feature type="signal peptide" evidence="7">
    <location>
        <begin position="1"/>
        <end position="28"/>
    </location>
</feature>
<dbReference type="PRINTS" id="PR01537">
    <property type="entry name" value="INTRLKN1R1F"/>
</dbReference>
<protein>
    <submittedName>
        <fullName evidence="9">TOLL-like protein</fullName>
    </submittedName>
</protein>
<dbReference type="SMART" id="SM00181">
    <property type="entry name" value="EGF"/>
    <property type="match status" value="3"/>
</dbReference>
<dbReference type="InterPro" id="IPR035897">
    <property type="entry name" value="Toll_tir_struct_dom_sf"/>
</dbReference>
<evidence type="ECO:0000256" key="4">
    <source>
        <dbReference type="ARBA" id="ARBA00022989"/>
    </source>
</evidence>
<dbReference type="PROSITE" id="PS00022">
    <property type="entry name" value="EGF_1"/>
    <property type="match status" value="3"/>
</dbReference>
<evidence type="ECO:0000313" key="9">
    <source>
        <dbReference type="EMBL" id="WAR24798.1"/>
    </source>
</evidence>
<reference evidence="9" key="1">
    <citation type="submission" date="2022-11" db="EMBL/GenBank/DDBJ databases">
        <title>Centuries of genome instability and evolution in soft-shell clam transmissible cancer (bioRxiv).</title>
        <authorList>
            <person name="Hart S.F.M."/>
            <person name="Yonemitsu M.A."/>
            <person name="Giersch R.M."/>
            <person name="Beal B.F."/>
            <person name="Arriagada G."/>
            <person name="Davis B.W."/>
            <person name="Ostrander E.A."/>
            <person name="Goff S.P."/>
            <person name="Metzger M.J."/>
        </authorList>
    </citation>
    <scope>NUCLEOTIDE SEQUENCE</scope>
    <source>
        <strain evidence="9">MELC-2E11</strain>
        <tissue evidence="9">Siphon/mantle</tissue>
    </source>
</reference>
<keyword evidence="2 6" id="KW-0812">Transmembrane</keyword>
<feature type="chain" id="PRO_5047155323" evidence="7">
    <location>
        <begin position="29"/>
        <end position="881"/>
    </location>
</feature>